<keyword evidence="2" id="KW-1185">Reference proteome</keyword>
<sequence length="142" mass="16274">MRSLLLLRLRIPVVPPLVGLVALKPVALHFAYAPRQMHETVIVCSKAGVFEKQSRTLNLPVQKVRQNQQLLAKLALWGSRLLKFSLLIKRKAGHHTLKWRRLKLLFMALDSRGKLRLLILVLPGLLALLSMPKHLHQFVSFR</sequence>
<gene>
    <name evidence="1" type="ORF">EJ06DRAFT_524569</name>
</gene>
<dbReference type="AlphaFoldDB" id="A0A6G1HL30"/>
<reference evidence="1" key="1">
    <citation type="journal article" date="2020" name="Stud. Mycol.">
        <title>101 Dothideomycetes genomes: a test case for predicting lifestyles and emergence of pathogens.</title>
        <authorList>
            <person name="Haridas S."/>
            <person name="Albert R."/>
            <person name="Binder M."/>
            <person name="Bloem J."/>
            <person name="Labutti K."/>
            <person name="Salamov A."/>
            <person name="Andreopoulos B."/>
            <person name="Baker S."/>
            <person name="Barry K."/>
            <person name="Bills G."/>
            <person name="Bluhm B."/>
            <person name="Cannon C."/>
            <person name="Castanera R."/>
            <person name="Culley D."/>
            <person name="Daum C."/>
            <person name="Ezra D."/>
            <person name="Gonzalez J."/>
            <person name="Henrissat B."/>
            <person name="Kuo A."/>
            <person name="Liang C."/>
            <person name="Lipzen A."/>
            <person name="Lutzoni F."/>
            <person name="Magnuson J."/>
            <person name="Mondo S."/>
            <person name="Nolan M."/>
            <person name="Ohm R."/>
            <person name="Pangilinan J."/>
            <person name="Park H.-J."/>
            <person name="Ramirez L."/>
            <person name="Alfaro M."/>
            <person name="Sun H."/>
            <person name="Tritt A."/>
            <person name="Yoshinaga Y."/>
            <person name="Zwiers L.-H."/>
            <person name="Turgeon B."/>
            <person name="Goodwin S."/>
            <person name="Spatafora J."/>
            <person name="Crous P."/>
            <person name="Grigoriev I."/>
        </authorList>
    </citation>
    <scope>NUCLEOTIDE SEQUENCE</scope>
    <source>
        <strain evidence="1">CBS 262.69</strain>
    </source>
</reference>
<accession>A0A6G1HL30</accession>
<proteinExistence type="predicted"/>
<evidence type="ECO:0000313" key="2">
    <source>
        <dbReference type="Proteomes" id="UP000799640"/>
    </source>
</evidence>
<protein>
    <submittedName>
        <fullName evidence="1">Uncharacterized protein</fullName>
    </submittedName>
</protein>
<dbReference type="EMBL" id="ML996706">
    <property type="protein sequence ID" value="KAF2396611.1"/>
    <property type="molecule type" value="Genomic_DNA"/>
</dbReference>
<organism evidence="1 2">
    <name type="scientific">Trichodelitschia bisporula</name>
    <dbReference type="NCBI Taxonomy" id="703511"/>
    <lineage>
        <taxon>Eukaryota</taxon>
        <taxon>Fungi</taxon>
        <taxon>Dikarya</taxon>
        <taxon>Ascomycota</taxon>
        <taxon>Pezizomycotina</taxon>
        <taxon>Dothideomycetes</taxon>
        <taxon>Dothideomycetes incertae sedis</taxon>
        <taxon>Phaeotrichales</taxon>
        <taxon>Phaeotrichaceae</taxon>
        <taxon>Trichodelitschia</taxon>
    </lineage>
</organism>
<dbReference type="Proteomes" id="UP000799640">
    <property type="component" value="Unassembled WGS sequence"/>
</dbReference>
<evidence type="ECO:0000313" key="1">
    <source>
        <dbReference type="EMBL" id="KAF2396611.1"/>
    </source>
</evidence>
<name>A0A6G1HL30_9PEZI</name>